<gene>
    <name evidence="10" type="primary">pigA</name>
    <name evidence="10" type="ORF">DFA_02562</name>
</gene>
<dbReference type="Pfam" id="PF08288">
    <property type="entry name" value="PIGA"/>
    <property type="match status" value="1"/>
</dbReference>
<keyword evidence="5 10" id="KW-0808">Transferase</keyword>
<evidence type="ECO:0000259" key="8">
    <source>
        <dbReference type="Pfam" id="PF00534"/>
    </source>
</evidence>
<reference evidence="11" key="1">
    <citation type="journal article" date="2011" name="Genome Res.">
        <title>Phylogeny-wide analysis of social amoeba genomes highlights ancient origins for complex intercellular communication.</title>
        <authorList>
            <person name="Heidel A.J."/>
            <person name="Lawal H.M."/>
            <person name="Felder M."/>
            <person name="Schilde C."/>
            <person name="Helps N.R."/>
            <person name="Tunggal B."/>
            <person name="Rivero F."/>
            <person name="John U."/>
            <person name="Schleicher M."/>
            <person name="Eichinger L."/>
            <person name="Platzer M."/>
            <person name="Noegel A.A."/>
            <person name="Schaap P."/>
            <person name="Gloeckner G."/>
        </authorList>
    </citation>
    <scope>NUCLEOTIDE SEQUENCE [LARGE SCALE GENOMIC DNA]</scope>
    <source>
        <strain evidence="11">SH3</strain>
    </source>
</reference>
<dbReference type="FunFam" id="3.40.50.2000:FF:000188">
    <property type="entry name" value="Phosphatidylinositol N-acetylglucosaminyltransferase gpi3 subunit"/>
    <property type="match status" value="1"/>
</dbReference>
<proteinExistence type="predicted"/>
<dbReference type="GO" id="GO:0006506">
    <property type="term" value="P:GPI anchor biosynthetic process"/>
    <property type="evidence" value="ECO:0007669"/>
    <property type="project" value="UniProtKB-UniPathway"/>
</dbReference>
<dbReference type="InterPro" id="IPR001296">
    <property type="entry name" value="Glyco_trans_1"/>
</dbReference>
<dbReference type="PANTHER" id="PTHR45871">
    <property type="entry name" value="N-ACETYLGLUCOSAMINYL-PHOSPHATIDYLINOSITOL BIOSYNTHETIC PROTEIN"/>
    <property type="match status" value="1"/>
</dbReference>
<dbReference type="FunFam" id="3.40.50.2000:FF:000026">
    <property type="entry name" value="Phosphatidylinositol N-acetylglucosaminyltransferase subunit A"/>
    <property type="match status" value="1"/>
</dbReference>
<dbReference type="OMA" id="SHFWMSG"/>
<feature type="compositionally biased region" description="Low complexity" evidence="7">
    <location>
        <begin position="7"/>
        <end position="31"/>
    </location>
</feature>
<dbReference type="PANTHER" id="PTHR45871:SF1">
    <property type="entry name" value="PHOSPHATIDYLINOSITOL N-ACETYLGLUCOSAMINYLTRANSFERASE SUBUNIT A"/>
    <property type="match status" value="1"/>
</dbReference>
<keyword evidence="3" id="KW-0337">GPI-anchor biosynthesis</keyword>
<evidence type="ECO:0000256" key="1">
    <source>
        <dbReference type="ARBA" id="ARBA00004687"/>
    </source>
</evidence>
<evidence type="ECO:0000256" key="2">
    <source>
        <dbReference type="ARBA" id="ARBA00012420"/>
    </source>
</evidence>
<dbReference type="GO" id="GO:0017176">
    <property type="term" value="F:phosphatidylinositol N-acetylglucosaminyltransferase activity"/>
    <property type="evidence" value="ECO:0007669"/>
    <property type="project" value="UniProtKB-EC"/>
</dbReference>
<name>F4PZQ9_CACFS</name>
<feature type="region of interest" description="Disordered" evidence="7">
    <location>
        <begin position="1"/>
        <end position="31"/>
    </location>
</feature>
<dbReference type="CDD" id="cd03796">
    <property type="entry name" value="GT4_PIG-A-like"/>
    <property type="match status" value="1"/>
</dbReference>
<dbReference type="EMBL" id="GL883017">
    <property type="protein sequence ID" value="EGG18823.1"/>
    <property type="molecule type" value="Genomic_DNA"/>
</dbReference>
<dbReference type="Pfam" id="PF00534">
    <property type="entry name" value="Glycos_transf_1"/>
    <property type="match status" value="1"/>
</dbReference>
<dbReference type="UniPathway" id="UPA00196"/>
<evidence type="ECO:0000256" key="4">
    <source>
        <dbReference type="ARBA" id="ARBA00022676"/>
    </source>
</evidence>
<dbReference type="GeneID" id="14870937"/>
<dbReference type="InterPro" id="IPR013234">
    <property type="entry name" value="PIGA_GPI_anchor_biosynthesis"/>
</dbReference>
<keyword evidence="11" id="KW-1185">Reference proteome</keyword>
<evidence type="ECO:0000313" key="10">
    <source>
        <dbReference type="EMBL" id="EGG18823.1"/>
    </source>
</evidence>
<evidence type="ECO:0000259" key="9">
    <source>
        <dbReference type="Pfam" id="PF08288"/>
    </source>
</evidence>
<feature type="domain" description="PIGA GPI anchor biosynthesis" evidence="9">
    <location>
        <begin position="93"/>
        <end position="182"/>
    </location>
</feature>
<dbReference type="KEGG" id="dfa:DFA_02562"/>
<evidence type="ECO:0000256" key="6">
    <source>
        <dbReference type="ARBA" id="ARBA00032160"/>
    </source>
</evidence>
<dbReference type="AlphaFoldDB" id="F4PZQ9"/>
<comment type="pathway">
    <text evidence="1">Glycolipid biosynthesis; glycosylphosphatidylinositol-anchor biosynthesis.</text>
</comment>
<organism evidence="10 11">
    <name type="scientific">Cavenderia fasciculata</name>
    <name type="common">Slime mold</name>
    <name type="synonym">Dictyostelium fasciculatum</name>
    <dbReference type="NCBI Taxonomy" id="261658"/>
    <lineage>
        <taxon>Eukaryota</taxon>
        <taxon>Amoebozoa</taxon>
        <taxon>Evosea</taxon>
        <taxon>Eumycetozoa</taxon>
        <taxon>Dictyostelia</taxon>
        <taxon>Acytosteliales</taxon>
        <taxon>Cavenderiaceae</taxon>
        <taxon>Cavenderia</taxon>
    </lineage>
</organism>
<accession>F4PZQ9</accession>
<dbReference type="SUPFAM" id="SSF53756">
    <property type="entry name" value="UDP-Glycosyltransferase/glycogen phosphorylase"/>
    <property type="match status" value="1"/>
</dbReference>
<dbReference type="InterPro" id="IPR039507">
    <property type="entry name" value="PIG-A/GPI3"/>
</dbReference>
<dbReference type="Proteomes" id="UP000007797">
    <property type="component" value="Unassembled WGS sequence"/>
</dbReference>
<evidence type="ECO:0000256" key="3">
    <source>
        <dbReference type="ARBA" id="ARBA00022502"/>
    </source>
</evidence>
<keyword evidence="4" id="KW-0328">Glycosyltransferase</keyword>
<dbReference type="Gene3D" id="3.40.50.2000">
    <property type="entry name" value="Glycogen Phosphorylase B"/>
    <property type="match status" value="2"/>
</dbReference>
<dbReference type="GO" id="GO:0000506">
    <property type="term" value="C:glycosylphosphatidylinositol-N-acetylglucosaminyltransferase (GPI-GnT) complex"/>
    <property type="evidence" value="ECO:0007669"/>
    <property type="project" value="InterPro"/>
</dbReference>
<evidence type="ECO:0000256" key="5">
    <source>
        <dbReference type="ARBA" id="ARBA00022679"/>
    </source>
</evidence>
<sequence length="487" mass="55372">MNDHHQSNSIVNYINSNTNNNNNNNDSSTSMMMNQNELNTMQQQQETSPTRKTYRIAMVSDFFFPNMGGVEEHLYQLSQCLIKRGNKVIIITHNYGNRFGVRYVTNGLKVYYMPQAPFYNQSSFPTLYFTFPLFRQILVREGIEIVHCHQAFSTLAHESILHARTMGYSTCFTDHSLFGFADASSIHMNKLLKFSLSDISHVICVSNTSKENTVLRAQLDPHLVSVIPNAVDTTQFTPDPSKRDPSKITIVIMSRLVYRKGIDLVIDIIPNICKKFPNVHFVIGGDGPKRVTLEEMREKHQLHERVELLGSVKHSNVRNVLVRGDIFLNSSLTEAFCIAIVEAASCGLYVVSTKVGGVPEVLPHHMMSLAQPVSEDLEEKLTLAILQLKSTPLETHAQVKAMYDWNDVARRTEAVYEVISHAPKVPFIERLRRFVGCGLWAGKLNCMVVALDHLLWRFLEWYSPRKDIDPAIDFPSDQDNNNINNNK</sequence>
<dbReference type="RefSeq" id="XP_004357285.1">
    <property type="nucleotide sequence ID" value="XM_004357229.1"/>
</dbReference>
<feature type="domain" description="Glycosyl transferase family 1" evidence="8">
    <location>
        <begin position="240"/>
        <end position="385"/>
    </location>
</feature>
<dbReference type="STRING" id="1054147.F4PZQ9"/>
<protein>
    <recommendedName>
        <fullName evidence="2">phosphatidylinositol N-acetylglucosaminyltransferase</fullName>
        <ecNumber evidence="2">2.4.1.198</ecNumber>
    </recommendedName>
    <alternativeName>
        <fullName evidence="6">GlcNAc-PI synthesis protein</fullName>
    </alternativeName>
</protein>
<dbReference type="OrthoDB" id="734129at2759"/>
<evidence type="ECO:0000313" key="11">
    <source>
        <dbReference type="Proteomes" id="UP000007797"/>
    </source>
</evidence>
<evidence type="ECO:0000256" key="7">
    <source>
        <dbReference type="SAM" id="MobiDB-lite"/>
    </source>
</evidence>
<dbReference type="EC" id="2.4.1.198" evidence="2"/>